<protein>
    <submittedName>
        <fullName evidence="3">Transposase InsO family protein</fullName>
    </submittedName>
</protein>
<reference evidence="3 4" key="1">
    <citation type="submission" date="2020-08" db="EMBL/GenBank/DDBJ databases">
        <title>Sequencing the genomes of 1000 actinobacteria strains.</title>
        <authorList>
            <person name="Klenk H.-P."/>
        </authorList>
    </citation>
    <scope>NUCLEOTIDE SEQUENCE [LARGE SCALE GENOMIC DNA]</scope>
    <source>
        <strain evidence="3 4">DSM 43023</strain>
    </source>
</reference>
<feature type="domain" description="Integrase catalytic" evidence="2">
    <location>
        <begin position="124"/>
        <end position="273"/>
    </location>
</feature>
<evidence type="ECO:0000313" key="4">
    <source>
        <dbReference type="Proteomes" id="UP000534286"/>
    </source>
</evidence>
<dbReference type="GO" id="GO:0003676">
    <property type="term" value="F:nucleic acid binding"/>
    <property type="evidence" value="ECO:0007669"/>
    <property type="project" value="InterPro"/>
</dbReference>
<dbReference type="InterPro" id="IPR050900">
    <property type="entry name" value="Transposase_IS3/IS150/IS904"/>
</dbReference>
<dbReference type="Gene3D" id="3.30.420.10">
    <property type="entry name" value="Ribonuclease H-like superfamily/Ribonuclease H"/>
    <property type="match status" value="1"/>
</dbReference>
<dbReference type="Proteomes" id="UP000534286">
    <property type="component" value="Unassembled WGS sequence"/>
</dbReference>
<dbReference type="Pfam" id="PF13333">
    <property type="entry name" value="rve_2"/>
    <property type="match status" value="1"/>
</dbReference>
<accession>A0A7W7RQU8</accession>
<dbReference type="PROSITE" id="PS50994">
    <property type="entry name" value="INTEGRASE"/>
    <property type="match status" value="1"/>
</dbReference>
<dbReference type="Pfam" id="PF00665">
    <property type="entry name" value="rve"/>
    <property type="match status" value="1"/>
</dbReference>
<organism evidence="3 4">
    <name type="scientific">Streptosporangium album</name>
    <dbReference type="NCBI Taxonomy" id="47479"/>
    <lineage>
        <taxon>Bacteria</taxon>
        <taxon>Bacillati</taxon>
        <taxon>Actinomycetota</taxon>
        <taxon>Actinomycetes</taxon>
        <taxon>Streptosporangiales</taxon>
        <taxon>Streptosporangiaceae</taxon>
        <taxon>Streptosporangium</taxon>
    </lineage>
</organism>
<gene>
    <name evidence="3" type="ORF">FHR32_000806</name>
</gene>
<dbReference type="Pfam" id="PF13276">
    <property type="entry name" value="HTH_21"/>
    <property type="match status" value="1"/>
</dbReference>
<dbReference type="GO" id="GO:0015074">
    <property type="term" value="P:DNA integration"/>
    <property type="evidence" value="ECO:0007669"/>
    <property type="project" value="InterPro"/>
</dbReference>
<evidence type="ECO:0000313" key="3">
    <source>
        <dbReference type="EMBL" id="MBB4936501.1"/>
    </source>
</evidence>
<dbReference type="InterPro" id="IPR012337">
    <property type="entry name" value="RNaseH-like_sf"/>
</dbReference>
<dbReference type="InterPro" id="IPR025948">
    <property type="entry name" value="HTH-like_dom"/>
</dbReference>
<evidence type="ECO:0000256" key="1">
    <source>
        <dbReference type="ARBA" id="ARBA00002286"/>
    </source>
</evidence>
<name>A0A7W7RQU8_9ACTN</name>
<dbReference type="PANTHER" id="PTHR46889">
    <property type="entry name" value="TRANSPOSASE INSF FOR INSERTION SEQUENCE IS3B-RELATED"/>
    <property type="match status" value="1"/>
</dbReference>
<dbReference type="InterPro" id="IPR001584">
    <property type="entry name" value="Integrase_cat-core"/>
</dbReference>
<dbReference type="NCBIfam" id="NF033516">
    <property type="entry name" value="transpos_IS3"/>
    <property type="match status" value="1"/>
</dbReference>
<proteinExistence type="predicted"/>
<dbReference type="PANTHER" id="PTHR46889:SF4">
    <property type="entry name" value="TRANSPOSASE INSO FOR INSERTION SEQUENCE ELEMENT IS911B-RELATED"/>
    <property type="match status" value="1"/>
</dbReference>
<dbReference type="InterPro" id="IPR036397">
    <property type="entry name" value="RNaseH_sf"/>
</dbReference>
<dbReference type="EMBL" id="JACHJU010000001">
    <property type="protein sequence ID" value="MBB4936501.1"/>
    <property type="molecule type" value="Genomic_DNA"/>
</dbReference>
<dbReference type="InterPro" id="IPR048020">
    <property type="entry name" value="Transpos_IS3"/>
</dbReference>
<comment type="caution">
    <text evidence="3">The sequence shown here is derived from an EMBL/GenBank/DDBJ whole genome shotgun (WGS) entry which is preliminary data.</text>
</comment>
<dbReference type="SUPFAM" id="SSF53098">
    <property type="entry name" value="Ribonuclease H-like"/>
    <property type="match status" value="1"/>
</dbReference>
<evidence type="ECO:0000259" key="2">
    <source>
        <dbReference type="PROSITE" id="PS50994"/>
    </source>
</evidence>
<sequence>MSEKYELIDAEKADYPISRMCEWLEASKSGFYEWLDRPASATAQRREHLKARITKIFADSDETYGYRRVHAELARTGEQVSDELVRKLMRELELVPCQPKPWRPATTEQGDFRGIPDLVRRDFTADAPGTKFVGDITYIPTWEGFLYLATVIDCHTKAVVGWAMADHYKTSLIEAAIDMAATNVRIALDAIFHSDRGSNYTSYDFARKLKELGIRQSVGRTGVCYDNAMAESFFGALKNESLNRMIFTTREKARRDVVKYIEVFYNRKRLHSA</sequence>
<dbReference type="AlphaFoldDB" id="A0A7W7RQU8"/>
<keyword evidence="4" id="KW-1185">Reference proteome</keyword>
<comment type="function">
    <text evidence="1">Involved in the transposition of the insertion sequence.</text>
</comment>